<reference evidence="2" key="1">
    <citation type="submission" date="2012-04" db="EMBL/GenBank/DDBJ databases">
        <title>The Genome Sequence of Loa loa.</title>
        <authorList>
            <consortium name="The Broad Institute Genome Sequencing Platform"/>
            <consortium name="Broad Institute Genome Sequencing Center for Infectious Disease"/>
            <person name="Nutman T.B."/>
            <person name="Fink D.L."/>
            <person name="Russ C."/>
            <person name="Young S."/>
            <person name="Zeng Q."/>
            <person name="Gargeya S."/>
            <person name="Alvarado L."/>
            <person name="Berlin A."/>
            <person name="Chapman S.B."/>
            <person name="Chen Z."/>
            <person name="Freedman E."/>
            <person name="Gellesch M."/>
            <person name="Goldberg J."/>
            <person name="Griggs A."/>
            <person name="Gujja S."/>
            <person name="Heilman E.R."/>
            <person name="Heiman D."/>
            <person name="Howarth C."/>
            <person name="Mehta T."/>
            <person name="Neiman D."/>
            <person name="Pearson M."/>
            <person name="Roberts A."/>
            <person name="Saif S."/>
            <person name="Shea T."/>
            <person name="Shenoy N."/>
            <person name="Sisk P."/>
            <person name="Stolte C."/>
            <person name="Sykes S."/>
            <person name="White J."/>
            <person name="Yandava C."/>
            <person name="Haas B."/>
            <person name="Henn M.R."/>
            <person name="Nusbaum C."/>
            <person name="Birren B."/>
        </authorList>
    </citation>
    <scope>NUCLEOTIDE SEQUENCE [LARGE SCALE GENOMIC DNA]</scope>
</reference>
<dbReference type="CTD" id="9949795"/>
<organism evidence="2">
    <name type="scientific">Loa loa</name>
    <name type="common">Eye worm</name>
    <name type="synonym">Filaria loa</name>
    <dbReference type="NCBI Taxonomy" id="7209"/>
    <lineage>
        <taxon>Eukaryota</taxon>
        <taxon>Metazoa</taxon>
        <taxon>Ecdysozoa</taxon>
        <taxon>Nematoda</taxon>
        <taxon>Chromadorea</taxon>
        <taxon>Rhabditida</taxon>
        <taxon>Spirurina</taxon>
        <taxon>Spiruromorpha</taxon>
        <taxon>Filarioidea</taxon>
        <taxon>Onchocercidae</taxon>
        <taxon>Loa</taxon>
    </lineage>
</organism>
<protein>
    <submittedName>
        <fullName evidence="2">Uncharacterized protein</fullName>
    </submittedName>
</protein>
<dbReference type="AlphaFoldDB" id="A0A1S0TLF8"/>
<name>A0A1S0TLF8_LOALO</name>
<dbReference type="InParanoid" id="A0A1S0TLF8"/>
<gene>
    <name evidence="2" type="ORF">LOAG_12335</name>
</gene>
<proteinExistence type="predicted"/>
<feature type="region of interest" description="Disordered" evidence="1">
    <location>
        <begin position="1"/>
        <end position="20"/>
    </location>
</feature>
<accession>A0A1S0TLF8</accession>
<dbReference type="EMBL" id="JH712427">
    <property type="protein sequence ID" value="EFO16174.1"/>
    <property type="molecule type" value="Genomic_DNA"/>
</dbReference>
<dbReference type="GeneID" id="9949795"/>
<dbReference type="KEGG" id="loa:LOAG_12335"/>
<evidence type="ECO:0000313" key="2">
    <source>
        <dbReference type="EMBL" id="EFO16174.1"/>
    </source>
</evidence>
<sequence length="101" mass="12037">MTKEREDKRESGKVDEEAGKKRSCEIMRTLSMIRKWLRNGRGRAKRVINRSGQRVIPYKAEEKKEEVKRRARRLRKGYRYYCYYYFLQSSSSSSSSSLSSP</sequence>
<evidence type="ECO:0000256" key="1">
    <source>
        <dbReference type="SAM" id="MobiDB-lite"/>
    </source>
</evidence>
<dbReference type="RefSeq" id="XP_003147896.1">
    <property type="nucleotide sequence ID" value="XM_003147848.1"/>
</dbReference>